<accession>A0A224Y4V2</accession>
<feature type="signal peptide" evidence="2">
    <location>
        <begin position="1"/>
        <end position="21"/>
    </location>
</feature>
<sequence>MNAFNLLFLIISCEMNLLAASAPRKEICTLFFPIVSTLMASLILFNFNNLHTCISYKRPSAPSAFSTYT</sequence>
<keyword evidence="1" id="KW-0472">Membrane</keyword>
<protein>
    <recommendedName>
        <fullName evidence="4">Secreted protein</fullName>
    </recommendedName>
</protein>
<keyword evidence="1" id="KW-1133">Transmembrane helix</keyword>
<keyword evidence="2" id="KW-0732">Signal</keyword>
<evidence type="ECO:0000256" key="1">
    <source>
        <dbReference type="SAM" id="Phobius"/>
    </source>
</evidence>
<organism evidence="3">
    <name type="scientific">Panstrongylus lignarius</name>
    <dbReference type="NCBI Taxonomy" id="156445"/>
    <lineage>
        <taxon>Eukaryota</taxon>
        <taxon>Metazoa</taxon>
        <taxon>Ecdysozoa</taxon>
        <taxon>Arthropoda</taxon>
        <taxon>Hexapoda</taxon>
        <taxon>Insecta</taxon>
        <taxon>Pterygota</taxon>
        <taxon>Neoptera</taxon>
        <taxon>Paraneoptera</taxon>
        <taxon>Hemiptera</taxon>
        <taxon>Heteroptera</taxon>
        <taxon>Panheteroptera</taxon>
        <taxon>Cimicomorpha</taxon>
        <taxon>Reduviidae</taxon>
        <taxon>Triatominae</taxon>
        <taxon>Panstrongylus</taxon>
    </lineage>
</organism>
<evidence type="ECO:0000313" key="3">
    <source>
        <dbReference type="EMBL" id="JAW16200.1"/>
    </source>
</evidence>
<evidence type="ECO:0008006" key="4">
    <source>
        <dbReference type="Google" id="ProtNLM"/>
    </source>
</evidence>
<reference evidence="3" key="1">
    <citation type="journal article" date="2018" name="PLoS Negl. Trop. Dis.">
        <title>An insight into the salivary gland and fat body transcriptome of Panstrongylus lignarius (Hemiptera: Heteroptera), the main vector of Chagas disease in Peru.</title>
        <authorList>
            <person name="Nevoa J.C."/>
            <person name="Mendes M.T."/>
            <person name="da Silva M.V."/>
            <person name="Soares S.C."/>
            <person name="Oliveira C.J.F."/>
            <person name="Ribeiro J.M.C."/>
        </authorList>
    </citation>
    <scope>NUCLEOTIDE SEQUENCE</scope>
</reference>
<evidence type="ECO:0000256" key="2">
    <source>
        <dbReference type="SAM" id="SignalP"/>
    </source>
</evidence>
<keyword evidence="1" id="KW-0812">Transmembrane</keyword>
<dbReference type="AlphaFoldDB" id="A0A224Y4V2"/>
<dbReference type="EMBL" id="GFTR01000226">
    <property type="protein sequence ID" value="JAW16200.1"/>
    <property type="molecule type" value="Transcribed_RNA"/>
</dbReference>
<name>A0A224Y4V2_9HEMI</name>
<feature type="chain" id="PRO_5013257013" description="Secreted protein" evidence="2">
    <location>
        <begin position="22"/>
        <end position="69"/>
    </location>
</feature>
<feature type="transmembrane region" description="Helical" evidence="1">
    <location>
        <begin position="30"/>
        <end position="48"/>
    </location>
</feature>
<proteinExistence type="predicted"/>